<dbReference type="SMART" id="SM00256">
    <property type="entry name" value="FBOX"/>
    <property type="match status" value="1"/>
</dbReference>
<dbReference type="InterPro" id="IPR036047">
    <property type="entry name" value="F-box-like_dom_sf"/>
</dbReference>
<dbReference type="SUPFAM" id="SSF52047">
    <property type="entry name" value="RNI-like"/>
    <property type="match status" value="1"/>
</dbReference>
<protein>
    <submittedName>
        <fullName evidence="5">Uncharacterized protein LOC117661406</fullName>
    </submittedName>
</protein>
<feature type="domain" description="F-box" evidence="3">
    <location>
        <begin position="742"/>
        <end position="788"/>
    </location>
</feature>
<dbReference type="Proteomes" id="UP001652622">
    <property type="component" value="Unplaced"/>
</dbReference>
<dbReference type="Pfam" id="PF25372">
    <property type="entry name" value="DUF7885"/>
    <property type="match status" value="1"/>
</dbReference>
<dbReference type="RefSeq" id="XP_060546539.1">
    <property type="nucleotide sequence ID" value="XM_060690556.1"/>
</dbReference>
<dbReference type="Pfam" id="PF12937">
    <property type="entry name" value="F-box-like"/>
    <property type="match status" value="1"/>
</dbReference>
<feature type="region of interest" description="Disordered" evidence="2">
    <location>
        <begin position="632"/>
        <end position="674"/>
    </location>
</feature>
<evidence type="ECO:0000256" key="2">
    <source>
        <dbReference type="SAM" id="MobiDB-lite"/>
    </source>
</evidence>
<evidence type="ECO:0000313" key="5">
    <source>
        <dbReference type="RefSeq" id="XP_060546539.1"/>
    </source>
</evidence>
<dbReference type="InterPro" id="IPR006553">
    <property type="entry name" value="Leu-rich_rpt_Cys-con_subtyp"/>
</dbReference>
<keyword evidence="4" id="KW-1185">Reference proteome</keyword>
<dbReference type="GeneID" id="117661406"/>
<name>A0ABM3ZDU2_PANGU</name>
<dbReference type="CDD" id="cd22139">
    <property type="entry name" value="F-box_unchar"/>
    <property type="match status" value="1"/>
</dbReference>
<evidence type="ECO:0000256" key="1">
    <source>
        <dbReference type="ARBA" id="ARBA00022786"/>
    </source>
</evidence>
<feature type="compositionally biased region" description="Basic and acidic residues" evidence="2">
    <location>
        <begin position="644"/>
        <end position="661"/>
    </location>
</feature>
<keyword evidence="1" id="KW-0833">Ubl conjugation pathway</keyword>
<accession>A0ABM3ZDU2</accession>
<feature type="region of interest" description="Disordered" evidence="2">
    <location>
        <begin position="689"/>
        <end position="719"/>
    </location>
</feature>
<dbReference type="PANTHER" id="PTHR13382">
    <property type="entry name" value="MITOCHONDRIAL ATP SYNTHASE COUPLING FACTOR B"/>
    <property type="match status" value="1"/>
</dbReference>
<dbReference type="SMART" id="SM00367">
    <property type="entry name" value="LRR_CC"/>
    <property type="match status" value="8"/>
</dbReference>
<dbReference type="PROSITE" id="PS50181">
    <property type="entry name" value="FBOX"/>
    <property type="match status" value="1"/>
</dbReference>
<proteinExistence type="predicted"/>
<dbReference type="InterPro" id="IPR001810">
    <property type="entry name" value="F-box_dom"/>
</dbReference>
<dbReference type="Gene3D" id="3.80.10.10">
    <property type="entry name" value="Ribonuclease Inhibitor"/>
    <property type="match status" value="2"/>
</dbReference>
<evidence type="ECO:0000259" key="3">
    <source>
        <dbReference type="PROSITE" id="PS50181"/>
    </source>
</evidence>
<evidence type="ECO:0000313" key="4">
    <source>
        <dbReference type="Proteomes" id="UP001652622"/>
    </source>
</evidence>
<dbReference type="SUPFAM" id="SSF81383">
    <property type="entry name" value="F-box domain"/>
    <property type="match status" value="1"/>
</dbReference>
<feature type="compositionally biased region" description="Polar residues" evidence="2">
    <location>
        <begin position="708"/>
        <end position="719"/>
    </location>
</feature>
<gene>
    <name evidence="5" type="primary">LOC117661406</name>
</gene>
<sequence>MEYLPQKILYPSVADTFHENSVSYTPITCYGKIVPYSADNNNSIQSRSCLLNFTTDSKMGFEEPNKTVNGKKHSIIWKLSEVTSLRKEEETARATAGLEERKCLKNTCISELDNELHRESSIPEIQKLKDINWAELFLDQSPFGNSIQESSQSVLDHCIFKNMVQNNGGKDSINKKPDTFDPKLLHANILNSSVAFENNSENFEQETPGTLVNNNTLCSANIISNSIQAAKHKNENYFWAPLSDSSDEEWTNMTKNNLKWPTMDSKNYKKLGNSANFDNPTVMKYFSLSMLEDELGFKIKPDSCETWNPGIETLEIQEYKCKNFTQTPKYKDFSGTQNFIKSNHKESKNGNIHFHSKFTVEKDKLRDQMSDIQPQERASDQRNESKLQQTLEMDKIFKGRKYIREQDVNFNNTYQKGAELTSPLDFSVMQIKSSSASSLLKPSENNTYKEGSDSLNHSLKSMNKSNSDCVMLVGPPQISDDDQVIHKRCIISKNEQGSINYNISATDLKPADGAKEFLPAPVKGDGHEKPLYSDTVPLDSSHREGVLAKYYFYLNYLNESKRLQYENAHQFFFCQEHVFFKEAYYDTGPCYCKNGSMYEEQTDENMNNDLGTSEGKKRIEIIKQQNHFEDQVLKPQFANSGPKQMERTGSFKDQEVFESRKSSPKQASPKKHWERANISCSSYTQRELKPSRSRCVQRPATGNKLIKKSSQSRPSSGTQCRLQYENASQDYNKLNMKSDCSPTLWLLLPDELWLCIFSLLTHKDISRISQVCRHFYQLAGDKSFWKKIQLKDCHCLNDDWLIGLGKHRPERFTLDHCHDKDQRISEVGLKQFFQYCEGYLKELNIKNCSGSGYKGNRILLHASTFCHNLAVIDISWTGATDFGLNALVKGSRSLQCFSANGCQITNESVMALIGKHGKSLKKLEMFGCQAITDKCLKSISTKCPGLEVLNIGRVHRISQDCLVQMVNSLQKLTSLNVTGLEMMRDSLVHCILKKCPKLDCLVLNSCAHITDISLIEISSYLPGIRYLDVNGCKDVSDIGVQALARNCHKVSYLDLTSTATSKRGVCLLANFCFNTLECLKLSFCRNISLDAVAKLCKNCKRLQILHLYGCRFIPDLESITKVNKTVKIFHDLTIATVKLLPE</sequence>
<feature type="region of interest" description="Disordered" evidence="2">
    <location>
        <begin position="363"/>
        <end position="386"/>
    </location>
</feature>
<dbReference type="InterPro" id="IPR050648">
    <property type="entry name" value="F-box_LRR-repeat"/>
</dbReference>
<organism evidence="4 5">
    <name type="scientific">Pantherophis guttatus</name>
    <name type="common">Corn snake</name>
    <name type="synonym">Elaphe guttata</name>
    <dbReference type="NCBI Taxonomy" id="94885"/>
    <lineage>
        <taxon>Eukaryota</taxon>
        <taxon>Metazoa</taxon>
        <taxon>Chordata</taxon>
        <taxon>Craniata</taxon>
        <taxon>Vertebrata</taxon>
        <taxon>Euteleostomi</taxon>
        <taxon>Lepidosauria</taxon>
        <taxon>Squamata</taxon>
        <taxon>Bifurcata</taxon>
        <taxon>Unidentata</taxon>
        <taxon>Episquamata</taxon>
        <taxon>Toxicofera</taxon>
        <taxon>Serpentes</taxon>
        <taxon>Colubroidea</taxon>
        <taxon>Colubridae</taxon>
        <taxon>Colubrinae</taxon>
        <taxon>Pantherophis</taxon>
    </lineage>
</organism>
<dbReference type="PANTHER" id="PTHR13382:SF69">
    <property type="entry name" value="FI18408P1"/>
    <property type="match status" value="1"/>
</dbReference>
<dbReference type="InterPro" id="IPR032675">
    <property type="entry name" value="LRR_dom_sf"/>
</dbReference>
<dbReference type="InterPro" id="IPR057207">
    <property type="entry name" value="FBXL15_LRR"/>
</dbReference>
<reference evidence="5" key="1">
    <citation type="submission" date="2025-08" db="UniProtKB">
        <authorList>
            <consortium name="RefSeq"/>
        </authorList>
    </citation>
    <scope>IDENTIFICATION</scope>
    <source>
        <tissue evidence="5">Blood</tissue>
    </source>
</reference>